<dbReference type="PANTHER" id="PTHR38926">
    <property type="entry name" value="F-BOX DOMAIN CONTAINING PROTEIN, EXPRESSED"/>
    <property type="match status" value="1"/>
</dbReference>
<keyword evidence="3" id="KW-1185">Reference proteome</keyword>
<name>A0A9P4UMH7_9PEZI</name>
<dbReference type="Gene3D" id="3.80.10.10">
    <property type="entry name" value="Ribonuclease Inhibitor"/>
    <property type="match status" value="1"/>
</dbReference>
<dbReference type="InterPro" id="IPR001810">
    <property type="entry name" value="F-box_dom"/>
</dbReference>
<comment type="caution">
    <text evidence="2">The sequence shown here is derived from an EMBL/GenBank/DDBJ whole genome shotgun (WGS) entry which is preliminary data.</text>
</comment>
<accession>A0A9P4UMH7</accession>
<dbReference type="PANTHER" id="PTHR38926:SF72">
    <property type="entry name" value="IM:7136021-RELATED"/>
    <property type="match status" value="1"/>
</dbReference>
<dbReference type="AlphaFoldDB" id="A0A9P4UMH7"/>
<evidence type="ECO:0000313" key="3">
    <source>
        <dbReference type="Proteomes" id="UP000799441"/>
    </source>
</evidence>
<dbReference type="InterPro" id="IPR032675">
    <property type="entry name" value="LRR_dom_sf"/>
</dbReference>
<proteinExistence type="predicted"/>
<organism evidence="2 3">
    <name type="scientific">Polychaeton citri CBS 116435</name>
    <dbReference type="NCBI Taxonomy" id="1314669"/>
    <lineage>
        <taxon>Eukaryota</taxon>
        <taxon>Fungi</taxon>
        <taxon>Dikarya</taxon>
        <taxon>Ascomycota</taxon>
        <taxon>Pezizomycotina</taxon>
        <taxon>Dothideomycetes</taxon>
        <taxon>Dothideomycetidae</taxon>
        <taxon>Capnodiales</taxon>
        <taxon>Capnodiaceae</taxon>
        <taxon>Polychaeton</taxon>
    </lineage>
</organism>
<dbReference type="Gene3D" id="1.20.1280.50">
    <property type="match status" value="1"/>
</dbReference>
<dbReference type="EMBL" id="MU003825">
    <property type="protein sequence ID" value="KAF2718381.1"/>
    <property type="molecule type" value="Genomic_DNA"/>
</dbReference>
<dbReference type="SUPFAM" id="SSF52047">
    <property type="entry name" value="RNI-like"/>
    <property type="match status" value="1"/>
</dbReference>
<gene>
    <name evidence="2" type="ORF">K431DRAFT_136150</name>
</gene>
<feature type="domain" description="F-box" evidence="1">
    <location>
        <begin position="10"/>
        <end position="48"/>
    </location>
</feature>
<dbReference type="SUPFAM" id="SSF81383">
    <property type="entry name" value="F-box domain"/>
    <property type="match status" value="1"/>
</dbReference>
<sequence>MAATFSSLATELVSLVLEHLADDRGSLFSAALVCRRWRELAIDVLWRYPPLHALASLPPARQQHHANKIRSLYFLYREELVIRKQLAQVNFPGLTVLHVNDYDTRRHFDLDTYIQPSLKVFEISGLWGHLDDGTLDLLETRCPRLQDLRYNYVMPSRFFRLLERCNRLTGLGVRSGYHTDEDLTIYTALAARNGLLHLRDSGKVKLDMISVPLAQVPQPFRALKSFGASIEFGAAVLLLRYLNALEDLSLTLQGEDEECDFRQLISAILNRAIMTKLSIHFVSDMRISKDDLMLFEGFVSLTYLSVQSGGPFDLVQPVLTTEECTEVFSNLPKLDYLSITPDAGLHTSHLATIGQQCRLIRWLRYSTAFELEAMYDCLITTLDDEILFPELVSIELHGHEVPRDYGVSRYRYRQSLRKDGVVDRIADGLMRHAPKLEGLDIQDQGVVADCVRDVWGEKSGHERIISPY</sequence>
<protein>
    <recommendedName>
        <fullName evidence="1">F-box domain-containing protein</fullName>
    </recommendedName>
</protein>
<dbReference type="Proteomes" id="UP000799441">
    <property type="component" value="Unassembled WGS sequence"/>
</dbReference>
<dbReference type="InterPro" id="IPR036047">
    <property type="entry name" value="F-box-like_dom_sf"/>
</dbReference>
<evidence type="ECO:0000259" key="1">
    <source>
        <dbReference type="Pfam" id="PF12937"/>
    </source>
</evidence>
<dbReference type="OrthoDB" id="2305901at2759"/>
<evidence type="ECO:0000313" key="2">
    <source>
        <dbReference type="EMBL" id="KAF2718381.1"/>
    </source>
</evidence>
<dbReference type="Pfam" id="PF12937">
    <property type="entry name" value="F-box-like"/>
    <property type="match status" value="1"/>
</dbReference>
<reference evidence="2" key="1">
    <citation type="journal article" date="2020" name="Stud. Mycol.">
        <title>101 Dothideomycetes genomes: a test case for predicting lifestyles and emergence of pathogens.</title>
        <authorList>
            <person name="Haridas S."/>
            <person name="Albert R."/>
            <person name="Binder M."/>
            <person name="Bloem J."/>
            <person name="Labutti K."/>
            <person name="Salamov A."/>
            <person name="Andreopoulos B."/>
            <person name="Baker S."/>
            <person name="Barry K."/>
            <person name="Bills G."/>
            <person name="Bluhm B."/>
            <person name="Cannon C."/>
            <person name="Castanera R."/>
            <person name="Culley D."/>
            <person name="Daum C."/>
            <person name="Ezra D."/>
            <person name="Gonzalez J."/>
            <person name="Henrissat B."/>
            <person name="Kuo A."/>
            <person name="Liang C."/>
            <person name="Lipzen A."/>
            <person name="Lutzoni F."/>
            <person name="Magnuson J."/>
            <person name="Mondo S."/>
            <person name="Nolan M."/>
            <person name="Ohm R."/>
            <person name="Pangilinan J."/>
            <person name="Park H.-J."/>
            <person name="Ramirez L."/>
            <person name="Alfaro M."/>
            <person name="Sun H."/>
            <person name="Tritt A."/>
            <person name="Yoshinaga Y."/>
            <person name="Zwiers L.-H."/>
            <person name="Turgeon B."/>
            <person name="Goodwin S."/>
            <person name="Spatafora J."/>
            <person name="Crous P."/>
            <person name="Grigoriev I."/>
        </authorList>
    </citation>
    <scope>NUCLEOTIDE SEQUENCE</scope>
    <source>
        <strain evidence="2">CBS 116435</strain>
    </source>
</reference>